<protein>
    <submittedName>
        <fullName evidence="1">SWI SNF complex component SNF12 homolog, putative</fullName>
    </submittedName>
</protein>
<dbReference type="EMBL" id="BPLF01000001">
    <property type="protein sequence ID" value="GIX62030.1"/>
    <property type="molecule type" value="Genomic_DNA"/>
</dbReference>
<dbReference type="Proteomes" id="UP001497744">
    <property type="component" value="Unassembled WGS sequence"/>
</dbReference>
<sequence length="2273" mass="251828">MSTGKAILSDYVTQWCNGNYELIHSCLQQLLKAGKASKTDHLSEDGTARSGGFWHRFWGRAKPRHNQNSDSTTAAIQRDGCHAFKDNGSFGFDNQKTFRSFPSLSDPPDGAFTDESLEKIRSGVIGSFRKFPFHRPHLVPRRDTSMGLDHVREYIRKKFATLEKSLDQIEAFSTIANVQQHLCCELLYEGIFYYGEESQTMSESAIIESMLHVQSDCQLKCLTSLYSFINEGRAPSDASVLLDAVFPESITILREVLSKGLIKNLCLLLLSAMKEASRYKSMVSGESDSSVRALYDHTVDLVNGVLRLLEVHFLHFHPSKDDLQGLIMILPHVFDLGVLLDLKDYSGSLFSLLEGMSDGSSAWYPTSANLGSLCVGVREFDELSNCACNTGSRLSLIAMLALHPHHYRLPPAAEEGAPLKTILMADVALLDRFKSTPTPFNERSNLATVLEFIVFGMFFHDVERATKCIESGVFVHIGVNVVDATPAEQRHTVTNILELMLSLFLFSNGSLSKSWYDIMDYEVQCKRGAEDHARLVFVGTVDEVVYRPPGRSLMELMALLSRFEPQGNKRYAFQIWKSCAEAYRSVIPNVNCQVYKYNAFENQLYNSGDTAAMDAKTVSRLVVPCEGFSWWERNSALLDLVTLSAGDQNIYVETYPRLLTSLLEFGLYLSTADDIDGVSGGQIVGQFLSTGASRELRFPFLLERLVSQIGSLTKGSYEALSAFIYDKLLARDDQIETAEAALMIASTISTQNIQQNLSVGSCLRKMYTFPLISGVPEVKVALSTLGLGGRCPFGLIETSIAAFKLISYCDRIPKGVSPSETVPLYLDVNIQNAIGGGERTFLNAIFSILSRSHMEGLEMLTSAVLSSLCSRHIKDHATACAALRHISELLRDSKSVANHGYAQGRYNLSIEELRAFVNCVRSLFVYVPRAERFQHSGVDWLHRLVEFALWILDTHCLRNACVHWELISDVFEFLHEVAQGPLDARGNTSRASQYLLEQLLLPASSACVSLVRAASEAKVLAAISIACILFKRDVLLIVAHRAAMFMSTHRAGSHCPHCGLPYLKDSDAHRRLSDRDVDMCASTGPLDWWTNKIRKINNIFSSLPSRERPAVENTCECLQLDMHPISLLLVHDAVNEAMATLRFKNDRTVDMPSRCDFFGCFDSSASEELRMKSVYLLLQLQQRVGINSLVVSSKVVKELQRYYDLLRPCDEFSQHVTYPLMESEDLVLYNKVTTMVADFNRMDSSEHGYYCMSHLCDLNRCGIDNLILFFLKQCAVQACTIKSENNFAFHMLGSDRQVVALIRLASGGGDIWHFSDWRRVDALASLLSFSKVSPHVLSLVENHWGSIEDDASKIDLIGLSYDSYIMQCQRLSHILQLLVLLAENGAGCVVLDDLSHYVKLYSRFVKSVCATTSSMTVELDSLLQGAVEGKDGLGAKGFMNLWRCASFQSNVCLAFDLQLGTKLLNPRSCEQLHQDMKRYALRVNSANMVHASSIGLVSCLLNFISHCTKHNIAGLSEKTRSWLEVASAEFDPEETDELKLTFHVALIKQLGYMWISNNFNMRGNDSILSISVVLKLLTFMLTHRTSAQLRSKIYACVNVFLASPLHVNSPKIAELVVAHLLSQSSEVPMSSMTNRLALLQILLSDATDTKKDQQGKISDGDGGMHMATDGNAIANGLDHSSGTTAAAQEHNGVNCGAKGYSGSMELDLHYNSSGLRQVFVGQDYTSLDVYQAAGMSLKEIVDLERVRSNEMLFVAANGGVRLDCRVEALTLLSYVLSALHKFEASAIEYDLGTVHFGAIGSIGTASVSSLLHNRLLRFTRCKQCLLHSPYCPLCLQLLTGTVRVLKAASGLQQFSALWFHVQPTSPTACLADLFLSCDLLLGFTQCSDLPTELFYPFVSILENLLGMPSVKTRNALIQWLNRHAELLASLLSVSGGSAPSDDKVLLICGLLRIYRVCVLWLLADYRHAKFQVEPMRNFSLILADLQCKFPLAMSMPRSVLPLLELLTAHLPASSDCHWQCILLGLQTIFPELGAFEADLDFSGQTPIKVLAIEKAGTVATVLTRCCSSLLSFINHLNFLDPASKRKPLGRFALRIATVECAATLLEYILALVLTQSPGSASATNFLMPSPSEQAKELMDSGVLVEGMIAAPREPDISALSSGLAPKLKKLVDLSKVELLLDKIARLCEDNGARLDDSMGTRRKHVLGDQLVEHLAPYDLEHVASFGSAQQYTYSYKPLFALLLSSVCNLAMVLEQYYGCKFTSALLSSDNLQQ</sequence>
<organism evidence="1 2">
    <name type="scientific">Babesia caballi</name>
    <dbReference type="NCBI Taxonomy" id="5871"/>
    <lineage>
        <taxon>Eukaryota</taxon>
        <taxon>Sar</taxon>
        <taxon>Alveolata</taxon>
        <taxon>Apicomplexa</taxon>
        <taxon>Aconoidasida</taxon>
        <taxon>Piroplasmida</taxon>
        <taxon>Babesiidae</taxon>
        <taxon>Babesia</taxon>
    </lineage>
</organism>
<proteinExistence type="predicted"/>
<keyword evidence="2" id="KW-1185">Reference proteome</keyword>
<evidence type="ECO:0000313" key="2">
    <source>
        <dbReference type="Proteomes" id="UP001497744"/>
    </source>
</evidence>
<name>A0AAV4LQC9_BABCB</name>
<evidence type="ECO:0000313" key="1">
    <source>
        <dbReference type="EMBL" id="GIX62030.1"/>
    </source>
</evidence>
<dbReference type="GeneID" id="94193513"/>
<comment type="caution">
    <text evidence="1">The sequence shown here is derived from an EMBL/GenBank/DDBJ whole genome shotgun (WGS) entry which is preliminary data.</text>
</comment>
<reference evidence="1 2" key="1">
    <citation type="submission" date="2021-06" db="EMBL/GenBank/DDBJ databases">
        <title>Genome sequence of Babesia caballi.</title>
        <authorList>
            <person name="Yamagishi J."/>
            <person name="Kidaka T."/>
            <person name="Ochi A."/>
        </authorList>
    </citation>
    <scope>NUCLEOTIDE SEQUENCE [LARGE SCALE GENOMIC DNA]</scope>
    <source>
        <strain evidence="1">USDA-D6B2</strain>
    </source>
</reference>
<dbReference type="RefSeq" id="XP_067714101.1">
    <property type="nucleotide sequence ID" value="XM_067858000.1"/>
</dbReference>
<accession>A0AAV4LQC9</accession>
<gene>
    <name evidence="1" type="ORF">BcabD6B2_14650</name>
</gene>